<organism evidence="3 4">
    <name type="scientific">Knufia fluminis</name>
    <dbReference type="NCBI Taxonomy" id="191047"/>
    <lineage>
        <taxon>Eukaryota</taxon>
        <taxon>Fungi</taxon>
        <taxon>Dikarya</taxon>
        <taxon>Ascomycota</taxon>
        <taxon>Pezizomycotina</taxon>
        <taxon>Eurotiomycetes</taxon>
        <taxon>Chaetothyriomycetidae</taxon>
        <taxon>Chaetothyriales</taxon>
        <taxon>Trichomeriaceae</taxon>
        <taxon>Knufia</taxon>
    </lineage>
</organism>
<dbReference type="CDD" id="cd01169">
    <property type="entry name" value="HMPP_kinase"/>
    <property type="match status" value="1"/>
</dbReference>
<dbReference type="GO" id="GO:0008902">
    <property type="term" value="F:hydroxymethylpyrimidine kinase activity"/>
    <property type="evidence" value="ECO:0007669"/>
    <property type="project" value="TreeGrafter"/>
</dbReference>
<dbReference type="NCBIfam" id="TIGR04306">
    <property type="entry name" value="salvage_TenA"/>
    <property type="match status" value="1"/>
</dbReference>
<dbReference type="InterPro" id="IPR029056">
    <property type="entry name" value="Ribokinase-like"/>
</dbReference>
<dbReference type="GO" id="GO:0005829">
    <property type="term" value="C:cytosol"/>
    <property type="evidence" value="ECO:0007669"/>
    <property type="project" value="TreeGrafter"/>
</dbReference>
<keyword evidence="4" id="KW-1185">Reference proteome</keyword>
<dbReference type="Gene3D" id="1.20.910.10">
    <property type="entry name" value="Heme oxygenase-like"/>
    <property type="match status" value="1"/>
</dbReference>
<dbReference type="Gene3D" id="3.40.1190.20">
    <property type="match status" value="1"/>
</dbReference>
<dbReference type="SUPFAM" id="SSF53613">
    <property type="entry name" value="Ribokinase-like"/>
    <property type="match status" value="1"/>
</dbReference>
<dbReference type="PANTHER" id="PTHR20858:SF17">
    <property type="entry name" value="HYDROXYMETHYLPYRIMIDINE_PHOSPHOMETHYLPYRIMIDINE KINASE THI20-RELATED"/>
    <property type="match status" value="1"/>
</dbReference>
<sequence>MTIPRVLVIAGSDSSGGAGLEADQKVLSAHGVYAQTCTTALTAQNTLGVTDVHITPPSFLAKQIDSCLSDISCDVVKIGMLASAATVETVADKLAEWKAQVPGAGRVVLDPVMVSTSGHQLLPGDAVRGMLGRLVRGVEIVTPNVPEAVLMLKEGSEADEEVRSPGDLEGLKALASMVHGKLGPKAVLLKGGHVPLCRREGALVKATAEEEREVMVDVLYDGATFELIESAYVKSRNTHGTGCSLASAIAANLAHGLELKKTVRRACQYVGVGIRTSVDFSKGSGPINHFHNVQRMPFVEGRFLEYLLEREDVKPIWQKYTHHPFANQMGDGTLPIDAFKEYLVQDYLYLTHFARTNALAAYKSTSMDAITASAQIVMHIDREMALHLDYCKDFGLSKEDIIKHKESLACVAYSRYVLDVGQSQDWLALQISLAPCLLGYGAAAQRLHAQYVDKHDGNKYWKWIENYIADDYQEAVRVGSSLIEKNAMKQSPTRIEELVQIFIRATEMEVQFWNFGAHSSKE</sequence>
<evidence type="ECO:0000259" key="2">
    <source>
        <dbReference type="Pfam" id="PF08543"/>
    </source>
</evidence>
<dbReference type="Pfam" id="PF03070">
    <property type="entry name" value="TENA_THI-4"/>
    <property type="match status" value="1"/>
</dbReference>
<feature type="domain" description="Pyridoxamine kinase/Phosphomethylpyrimidine kinase" evidence="2">
    <location>
        <begin position="13"/>
        <end position="288"/>
    </location>
</feature>
<dbReference type="FunFam" id="1.20.910.10:FF:000003">
    <property type="entry name" value="Hydroxymethylpyrimidine/phosphomethylpyrimidine kinase THI20"/>
    <property type="match status" value="1"/>
</dbReference>
<dbReference type="InterPro" id="IPR013749">
    <property type="entry name" value="PM/HMP-P_kinase-1"/>
</dbReference>
<dbReference type="Proteomes" id="UP001316803">
    <property type="component" value="Unassembled WGS sequence"/>
</dbReference>
<dbReference type="GO" id="GO:0050334">
    <property type="term" value="F:thiaminase activity"/>
    <property type="evidence" value="ECO:0007669"/>
    <property type="project" value="InterPro"/>
</dbReference>
<dbReference type="InterPro" id="IPR004399">
    <property type="entry name" value="HMP/HMP-P_kinase_dom"/>
</dbReference>
<comment type="caution">
    <text evidence="3">The sequence shown here is derived from an EMBL/GenBank/DDBJ whole genome shotgun (WGS) entry which is preliminary data.</text>
</comment>
<dbReference type="SUPFAM" id="SSF48613">
    <property type="entry name" value="Heme oxygenase-like"/>
    <property type="match status" value="1"/>
</dbReference>
<gene>
    <name evidence="3" type="primary">THI20</name>
    <name evidence="3" type="ORF">OHC33_009453</name>
</gene>
<keyword evidence="3" id="KW-0808">Transferase</keyword>
<dbReference type="InterPro" id="IPR027574">
    <property type="entry name" value="Thiaminase_II"/>
</dbReference>
<evidence type="ECO:0000259" key="1">
    <source>
        <dbReference type="Pfam" id="PF03070"/>
    </source>
</evidence>
<dbReference type="NCBIfam" id="TIGR00097">
    <property type="entry name" value="HMP-P_kinase"/>
    <property type="match status" value="1"/>
</dbReference>
<protein>
    <submittedName>
        <fullName evidence="3">Trifunctional hydroxymethylpyrimidine kinase/phosphomethylpyrimidine kinase/thiaminase</fullName>
    </submittedName>
</protein>
<dbReference type="InterPro" id="IPR004305">
    <property type="entry name" value="Thiaminase-2/PQQC"/>
</dbReference>
<dbReference type="PANTHER" id="PTHR20858">
    <property type="entry name" value="PHOSPHOMETHYLPYRIMIDINE KINASE"/>
    <property type="match status" value="1"/>
</dbReference>
<dbReference type="InterPro" id="IPR016084">
    <property type="entry name" value="Haem_Oase-like_multi-hlx"/>
</dbReference>
<dbReference type="GO" id="GO:0009228">
    <property type="term" value="P:thiamine biosynthetic process"/>
    <property type="evidence" value="ECO:0007669"/>
    <property type="project" value="InterPro"/>
</dbReference>
<dbReference type="Pfam" id="PF08543">
    <property type="entry name" value="Phos_pyr_kin"/>
    <property type="match status" value="1"/>
</dbReference>
<evidence type="ECO:0000313" key="3">
    <source>
        <dbReference type="EMBL" id="KAK5949461.1"/>
    </source>
</evidence>
<accession>A0AAN8I4S2</accession>
<dbReference type="GO" id="GO:0008972">
    <property type="term" value="F:phosphomethylpyrimidine kinase activity"/>
    <property type="evidence" value="ECO:0007669"/>
    <property type="project" value="InterPro"/>
</dbReference>
<proteinExistence type="predicted"/>
<reference evidence="3 4" key="1">
    <citation type="submission" date="2022-12" db="EMBL/GenBank/DDBJ databases">
        <title>Genomic features and morphological characterization of a novel Knufia sp. strain isolated from spacecraft assembly facility.</title>
        <authorList>
            <person name="Teixeira M."/>
            <person name="Chander A.M."/>
            <person name="Stajich J.E."/>
            <person name="Venkateswaran K."/>
        </authorList>
    </citation>
    <scope>NUCLEOTIDE SEQUENCE [LARGE SCALE GENOMIC DNA]</scope>
    <source>
        <strain evidence="3 4">FJI-L2-BK-P2</strain>
    </source>
</reference>
<name>A0AAN8I4S2_9EURO</name>
<dbReference type="EMBL" id="JAKLMC020000035">
    <property type="protein sequence ID" value="KAK5949461.1"/>
    <property type="molecule type" value="Genomic_DNA"/>
</dbReference>
<evidence type="ECO:0000313" key="4">
    <source>
        <dbReference type="Proteomes" id="UP001316803"/>
    </source>
</evidence>
<dbReference type="CDD" id="cd19367">
    <property type="entry name" value="TenA_C_ScTHI20-like"/>
    <property type="match status" value="1"/>
</dbReference>
<dbReference type="FunFam" id="3.40.1190.20:FF:000034">
    <property type="entry name" value="Putative hydroxymethylpyrimidine/ phosphomethylpyrimidine kinase 2"/>
    <property type="match status" value="1"/>
</dbReference>
<feature type="domain" description="Thiaminase-2/PQQC" evidence="1">
    <location>
        <begin position="312"/>
        <end position="514"/>
    </location>
</feature>
<keyword evidence="3" id="KW-0418">Kinase</keyword>
<dbReference type="AlphaFoldDB" id="A0AAN8I4S2"/>